<reference evidence="1 2" key="1">
    <citation type="submission" date="2019-03" db="EMBL/GenBank/DDBJ databases">
        <title>Genomic Encyclopedia of Type Strains, Phase IV (KMG-IV): sequencing the most valuable type-strain genomes for metagenomic binning, comparative biology and taxonomic classification.</title>
        <authorList>
            <person name="Goeker M."/>
        </authorList>
    </citation>
    <scope>NUCLEOTIDE SEQUENCE [LARGE SCALE GENOMIC DNA]</scope>
    <source>
        <strain evidence="1 2">DSM 45765</strain>
    </source>
</reference>
<accession>A0A4R2QVU5</accession>
<keyword evidence="2" id="KW-1185">Reference proteome</keyword>
<gene>
    <name evidence="1" type="ORF">EV191_10570</name>
</gene>
<proteinExistence type="predicted"/>
<name>A0A4R2QVU5_9PSEU</name>
<dbReference type="EMBL" id="SLXQ01000005">
    <property type="protein sequence ID" value="TCP53008.1"/>
    <property type="molecule type" value="Genomic_DNA"/>
</dbReference>
<dbReference type="AlphaFoldDB" id="A0A4R2QVU5"/>
<sequence length="58" mass="6183">MSVHAGSVGPVSERIQLSQALPGAYQDLLRLHTTVRRAAADAGLEQSLIELVKVRVSS</sequence>
<evidence type="ECO:0000313" key="2">
    <source>
        <dbReference type="Proteomes" id="UP000294911"/>
    </source>
</evidence>
<protein>
    <submittedName>
        <fullName evidence="1">Uncharacterized protein</fullName>
    </submittedName>
</protein>
<dbReference type="Proteomes" id="UP000294911">
    <property type="component" value="Unassembled WGS sequence"/>
</dbReference>
<organism evidence="1 2">
    <name type="scientific">Tamaricihabitans halophyticus</name>
    <dbReference type="NCBI Taxonomy" id="1262583"/>
    <lineage>
        <taxon>Bacteria</taxon>
        <taxon>Bacillati</taxon>
        <taxon>Actinomycetota</taxon>
        <taxon>Actinomycetes</taxon>
        <taxon>Pseudonocardiales</taxon>
        <taxon>Pseudonocardiaceae</taxon>
        <taxon>Tamaricihabitans</taxon>
    </lineage>
</organism>
<evidence type="ECO:0000313" key="1">
    <source>
        <dbReference type="EMBL" id="TCP53008.1"/>
    </source>
</evidence>
<comment type="caution">
    <text evidence="1">The sequence shown here is derived from an EMBL/GenBank/DDBJ whole genome shotgun (WGS) entry which is preliminary data.</text>
</comment>